<dbReference type="InterPro" id="IPR033467">
    <property type="entry name" value="Tesmin/TSO1-like_CXC"/>
</dbReference>
<evidence type="ECO:0000256" key="18">
    <source>
        <dbReference type="PROSITE-ProRule" id="PRU00283"/>
    </source>
</evidence>
<evidence type="ECO:0000256" key="12">
    <source>
        <dbReference type="ARBA" id="ARBA00023125"/>
    </source>
</evidence>
<dbReference type="Proteomes" id="UP001142489">
    <property type="component" value="Unassembled WGS sequence"/>
</dbReference>
<dbReference type="GO" id="GO:0051231">
    <property type="term" value="P:spindle elongation"/>
    <property type="evidence" value="ECO:0007669"/>
    <property type="project" value="TreeGrafter"/>
</dbReference>
<dbReference type="GO" id="GO:0046872">
    <property type="term" value="F:metal ion binding"/>
    <property type="evidence" value="ECO:0007669"/>
    <property type="project" value="UniProtKB-KW"/>
</dbReference>
<name>A0A9Q0XH75_9SAUR</name>
<dbReference type="Pfam" id="PF00595">
    <property type="entry name" value="PDZ"/>
    <property type="match status" value="1"/>
</dbReference>
<dbReference type="CDD" id="cd01372">
    <property type="entry name" value="KISc_KIF4"/>
    <property type="match status" value="1"/>
</dbReference>
<keyword evidence="10" id="KW-0411">Iron-sulfur</keyword>
<evidence type="ECO:0000256" key="5">
    <source>
        <dbReference type="ARBA" id="ARBA00022701"/>
    </source>
</evidence>
<sequence length="1197" mass="135250">MDLGGGGRIPYDDYPVVFLPPYESPPAWVPPHERIYHSDYNNELTQFLPRTIVLKKPPGAQLGFNIRGGKASQLGIFISKVIPDSDAHRAGLQEGDQVLSVNDVDFQDIEHSKAVEILKTAREIVMRVRFFPYKEDKVIPVRVVLRCRPLLPKELAEGCHMCLSFVPGEQQVILGKDKPFTYDYVFDPSTEQEEVFNTCIVPLIKGIFKGYNATVLAYGQTGSGKTYSMGGAYTADQENNPSVGVIPRVIKLLFREMQEKADWQFSLKISYLEIYNEDILDLLSPAKERTSQISIREDPKEGIKIVGLTEHVVTSARETVLCLEQGNNSRTVAATAMNTQSSRSHAIFTMTIEQKSKNDQNTSFHCKLHLVDLAGSERQKKTKAEGDRLREGISINKGLLCLGNVISALGDETKKGSFVPYRDSKLTRLLQDSLGGNSHTLMIACVSPADSNLEETLNTLRYADRARRIKNKPVVNIDPQAAEINHLRQQVRLHVLLLQAHGGTLPVSIGGEPSENLQSLMEKNHSLMEENAKLSRGLSEAAGQVAQMLEKIIMAEQQNEKVNLKLEEIRQHAALKLDLQKLLETLEDQDLKEQVELFGQLQQMIAQWLNENPAGVADMDPSDHEASAVSDADLDSQPSPDEYATQHALHQAQMSKELLELNKALALKEALARKISQNDSQLEPIQSQYQTNIKGLEEEVAKLQKEKEDLILALHMTKKDVNQAKLSERRRKRLQDLEGEMSDLKKKLKEQSKLLKMKESTEQTVCKLNQEIRAMKTQRVQLIRQMKEDAEKFRQWKQQKDKEVIQLKERDRKRQYELIKLEQDFQKQASVLRRKAEEAAAANKRLKVALLKQQEVVEKRKEKSSHGMEGLASRVKNWLANEIEVLISIEEARRHLNDLLEDRKTLAQDITSLKEKQEVGGNLPLKYKRRTFSHSKEMDPSITKQIESLETEMELRSAQIADLQQKLLDADTGDRTKQRWESIATIPEAKCAIKYLIEELVSSKVEDAKLENRLRQSKVTCADMHKMLLEERKSAAEMEAEHESRLVQMEQEHQEKCTCKGRCGNRQCGCRKQKQTCSEDCQCEAEKCRNRENGVLEGTFAEEPVGNPKGGAFNLEDPTLVTRGDTFFEPPAVAPTRKVLEATVDDQENVAPNSNGTTSYFSLEPGQIPLPAIKKRKRILSNTSGFFSGCTPIKEDG</sequence>
<dbReference type="GO" id="GO:0046930">
    <property type="term" value="C:pore complex"/>
    <property type="evidence" value="ECO:0007669"/>
    <property type="project" value="UniProtKB-ARBA"/>
</dbReference>
<dbReference type="GO" id="GO:0007018">
    <property type="term" value="P:microtubule-based movement"/>
    <property type="evidence" value="ECO:0007669"/>
    <property type="project" value="InterPro"/>
</dbReference>
<feature type="region of interest" description="Disordered" evidence="20">
    <location>
        <begin position="614"/>
        <end position="644"/>
    </location>
</feature>
<keyword evidence="15" id="KW-0539">Nucleus</keyword>
<comment type="similarity">
    <text evidence="18">Belongs to the TRAFAC class myosin-kinesin ATPase superfamily. Kinesin family.</text>
</comment>
<dbReference type="EMBL" id="JAPFRF010000012">
    <property type="protein sequence ID" value="KAJ7313178.1"/>
    <property type="molecule type" value="Genomic_DNA"/>
</dbReference>
<keyword evidence="24" id="KW-1185">Reference proteome</keyword>
<gene>
    <name evidence="23" type="ORF">JRQ81_004452</name>
</gene>
<dbReference type="GO" id="GO:0003677">
    <property type="term" value="F:DNA binding"/>
    <property type="evidence" value="ECO:0007669"/>
    <property type="project" value="UniProtKB-KW"/>
</dbReference>
<evidence type="ECO:0000259" key="21">
    <source>
        <dbReference type="PROSITE" id="PS50067"/>
    </source>
</evidence>
<evidence type="ECO:0000313" key="23">
    <source>
        <dbReference type="EMBL" id="KAJ7313178.1"/>
    </source>
</evidence>
<dbReference type="PANTHER" id="PTHR47969:SF15">
    <property type="entry name" value="CHROMOSOME-ASSOCIATED KINESIN KIF4A-RELATED"/>
    <property type="match status" value="1"/>
</dbReference>
<feature type="coiled-coil region" evidence="19">
    <location>
        <begin position="517"/>
        <end position="589"/>
    </location>
</feature>
<evidence type="ECO:0000256" key="2">
    <source>
        <dbReference type="ARBA" id="ARBA00004123"/>
    </source>
</evidence>
<dbReference type="SUPFAM" id="SSF52540">
    <property type="entry name" value="P-loop containing nucleoside triphosphate hydrolases"/>
    <property type="match status" value="1"/>
</dbReference>
<dbReference type="InterPro" id="IPR036034">
    <property type="entry name" value="PDZ_sf"/>
</dbReference>
<dbReference type="GO" id="GO:0005875">
    <property type="term" value="C:microtubule associated complex"/>
    <property type="evidence" value="ECO:0007669"/>
    <property type="project" value="TreeGrafter"/>
</dbReference>
<feature type="coiled-coil region" evidence="19">
    <location>
        <begin position="889"/>
        <end position="916"/>
    </location>
</feature>
<comment type="subcellular location">
    <subcellularLocation>
        <location evidence="3">Cytoplasm</location>
        <location evidence="3">Cytoskeleton</location>
    </subcellularLocation>
    <subcellularLocation>
        <location evidence="2">Nucleus</location>
    </subcellularLocation>
</comment>
<dbReference type="Gene3D" id="3.40.850.10">
    <property type="entry name" value="Kinesin motor domain"/>
    <property type="match status" value="1"/>
</dbReference>
<keyword evidence="7 18" id="KW-0547">Nucleotide-binding</keyword>
<dbReference type="SMART" id="SM00228">
    <property type="entry name" value="PDZ"/>
    <property type="match status" value="1"/>
</dbReference>
<keyword evidence="12" id="KW-0238">DNA-binding</keyword>
<dbReference type="PANTHER" id="PTHR47969">
    <property type="entry name" value="CHROMOSOME-ASSOCIATED KINESIN KIF4A-RELATED"/>
    <property type="match status" value="1"/>
</dbReference>
<feature type="domain" description="Kinesin motor" evidence="21">
    <location>
        <begin position="140"/>
        <end position="469"/>
    </location>
</feature>
<keyword evidence="5" id="KW-0493">Microtubule</keyword>
<dbReference type="FunFam" id="3.40.850.10:FF:000038">
    <property type="entry name" value="chromosome-associated kinesin KIF4A"/>
    <property type="match status" value="1"/>
</dbReference>
<dbReference type="GO" id="GO:0005829">
    <property type="term" value="C:cytosol"/>
    <property type="evidence" value="ECO:0007669"/>
    <property type="project" value="UniProtKB-ARBA"/>
</dbReference>
<dbReference type="Pfam" id="PF25764">
    <property type="entry name" value="KIF21A_4th"/>
    <property type="match status" value="1"/>
</dbReference>
<evidence type="ECO:0000256" key="11">
    <source>
        <dbReference type="ARBA" id="ARBA00023054"/>
    </source>
</evidence>
<evidence type="ECO:0000256" key="14">
    <source>
        <dbReference type="ARBA" id="ARBA00023212"/>
    </source>
</evidence>
<feature type="binding site" evidence="18">
    <location>
        <begin position="219"/>
        <end position="226"/>
    </location>
    <ligand>
        <name>ATP</name>
        <dbReference type="ChEBI" id="CHEBI:30616"/>
    </ligand>
</feature>
<reference evidence="23" key="1">
    <citation type="journal article" date="2023" name="DNA Res.">
        <title>Chromosome-level genome assembly of Phrynocephalus forsythii using third-generation DNA sequencing and Hi-C analysis.</title>
        <authorList>
            <person name="Qi Y."/>
            <person name="Zhao W."/>
            <person name="Zhao Y."/>
            <person name="Niu C."/>
            <person name="Cao S."/>
            <person name="Zhang Y."/>
        </authorList>
    </citation>
    <scope>NUCLEOTIDE SEQUENCE</scope>
    <source>
        <tissue evidence="23">Muscle</tissue>
    </source>
</reference>
<evidence type="ECO:0000256" key="9">
    <source>
        <dbReference type="ARBA" id="ARBA00023004"/>
    </source>
</evidence>
<dbReference type="InterPro" id="IPR027417">
    <property type="entry name" value="P-loop_NTPase"/>
</dbReference>
<dbReference type="GO" id="GO:0051536">
    <property type="term" value="F:iron-sulfur cluster binding"/>
    <property type="evidence" value="ECO:0007669"/>
    <property type="project" value="UniProtKB-KW"/>
</dbReference>
<dbReference type="Gene3D" id="2.30.42.10">
    <property type="match status" value="1"/>
</dbReference>
<proteinExistence type="inferred from homology"/>
<dbReference type="InterPro" id="IPR001478">
    <property type="entry name" value="PDZ"/>
</dbReference>
<dbReference type="GO" id="GO:0005524">
    <property type="term" value="F:ATP binding"/>
    <property type="evidence" value="ECO:0007669"/>
    <property type="project" value="UniProtKB-UniRule"/>
</dbReference>
<comment type="caution">
    <text evidence="23">The sequence shown here is derived from an EMBL/GenBank/DDBJ whole genome shotgun (WGS) entry which is preliminary data.</text>
</comment>
<evidence type="ECO:0000256" key="6">
    <source>
        <dbReference type="ARBA" id="ARBA00022723"/>
    </source>
</evidence>
<dbReference type="OrthoDB" id="3176171at2759"/>
<dbReference type="PRINTS" id="PR00380">
    <property type="entry name" value="KINESINHEAVY"/>
</dbReference>
<accession>A0A9Q0XH75</accession>
<dbReference type="SUPFAM" id="SSF50156">
    <property type="entry name" value="PDZ domain-like"/>
    <property type="match status" value="1"/>
</dbReference>
<evidence type="ECO:0000256" key="8">
    <source>
        <dbReference type="ARBA" id="ARBA00022840"/>
    </source>
</evidence>
<evidence type="ECO:0000256" key="16">
    <source>
        <dbReference type="ARBA" id="ARBA00034078"/>
    </source>
</evidence>
<feature type="domain" description="PDZ" evidence="22">
    <location>
        <begin position="51"/>
        <end position="125"/>
    </location>
</feature>
<dbReference type="GO" id="GO:0007052">
    <property type="term" value="P:mitotic spindle organization"/>
    <property type="evidence" value="ECO:0007669"/>
    <property type="project" value="TreeGrafter"/>
</dbReference>
<keyword evidence="11 19" id="KW-0175">Coiled coil</keyword>
<protein>
    <recommendedName>
        <fullName evidence="17">PDZ domain-containing protein 11</fullName>
    </recommendedName>
</protein>
<dbReference type="GO" id="GO:0003777">
    <property type="term" value="F:microtubule motor activity"/>
    <property type="evidence" value="ECO:0007669"/>
    <property type="project" value="InterPro"/>
</dbReference>
<evidence type="ECO:0000256" key="7">
    <source>
        <dbReference type="ARBA" id="ARBA00022741"/>
    </source>
</evidence>
<evidence type="ECO:0000256" key="13">
    <source>
        <dbReference type="ARBA" id="ARBA00023175"/>
    </source>
</evidence>
<keyword evidence="14" id="KW-0206">Cytoskeleton</keyword>
<dbReference type="InterPro" id="IPR001752">
    <property type="entry name" value="Kinesin_motor_dom"/>
</dbReference>
<evidence type="ECO:0000259" key="22">
    <source>
        <dbReference type="PROSITE" id="PS50106"/>
    </source>
</evidence>
<evidence type="ECO:0000256" key="10">
    <source>
        <dbReference type="ARBA" id="ARBA00023014"/>
    </source>
</evidence>
<evidence type="ECO:0000256" key="4">
    <source>
        <dbReference type="ARBA" id="ARBA00022490"/>
    </source>
</evidence>
<dbReference type="SMART" id="SM00129">
    <property type="entry name" value="KISc"/>
    <property type="match status" value="1"/>
</dbReference>
<evidence type="ECO:0000256" key="1">
    <source>
        <dbReference type="ARBA" id="ARBA00001966"/>
    </source>
</evidence>
<dbReference type="GO" id="GO:0008017">
    <property type="term" value="F:microtubule binding"/>
    <property type="evidence" value="ECO:0007669"/>
    <property type="project" value="InterPro"/>
</dbReference>
<evidence type="ECO:0000256" key="19">
    <source>
        <dbReference type="SAM" id="Coils"/>
    </source>
</evidence>
<dbReference type="InterPro" id="IPR036961">
    <property type="entry name" value="Kinesin_motor_dom_sf"/>
</dbReference>
<evidence type="ECO:0000313" key="24">
    <source>
        <dbReference type="Proteomes" id="UP001142489"/>
    </source>
</evidence>
<keyword evidence="8 18" id="KW-0067">ATP-binding</keyword>
<dbReference type="GO" id="GO:0005874">
    <property type="term" value="C:microtubule"/>
    <property type="evidence" value="ECO:0007669"/>
    <property type="project" value="UniProtKB-KW"/>
</dbReference>
<comment type="cofactor">
    <cofactor evidence="1">
        <name>[4Fe-4S] cluster</name>
        <dbReference type="ChEBI" id="CHEBI:49883"/>
    </cofactor>
</comment>
<keyword evidence="6" id="KW-0479">Metal-binding</keyword>
<dbReference type="PROSITE" id="PS50106">
    <property type="entry name" value="PDZ"/>
    <property type="match status" value="1"/>
</dbReference>
<dbReference type="SMART" id="SM01114">
    <property type="entry name" value="CXC"/>
    <property type="match status" value="1"/>
</dbReference>
<evidence type="ECO:0000256" key="20">
    <source>
        <dbReference type="SAM" id="MobiDB-lite"/>
    </source>
</evidence>
<dbReference type="GO" id="GO:0005634">
    <property type="term" value="C:nucleus"/>
    <property type="evidence" value="ECO:0007669"/>
    <property type="project" value="UniProtKB-SubCell"/>
</dbReference>
<evidence type="ECO:0000256" key="15">
    <source>
        <dbReference type="ARBA" id="ARBA00023242"/>
    </source>
</evidence>
<dbReference type="FunFam" id="2.30.42.10:FF:000096">
    <property type="entry name" value="PDZ domain-containing protein 11"/>
    <property type="match status" value="1"/>
</dbReference>
<dbReference type="Pfam" id="PF00225">
    <property type="entry name" value="Kinesin"/>
    <property type="match status" value="1"/>
</dbReference>
<evidence type="ECO:0000256" key="3">
    <source>
        <dbReference type="ARBA" id="ARBA00004245"/>
    </source>
</evidence>
<organism evidence="23 24">
    <name type="scientific">Phrynocephalus forsythii</name>
    <dbReference type="NCBI Taxonomy" id="171643"/>
    <lineage>
        <taxon>Eukaryota</taxon>
        <taxon>Metazoa</taxon>
        <taxon>Chordata</taxon>
        <taxon>Craniata</taxon>
        <taxon>Vertebrata</taxon>
        <taxon>Euteleostomi</taxon>
        <taxon>Lepidosauria</taxon>
        <taxon>Squamata</taxon>
        <taxon>Bifurcata</taxon>
        <taxon>Unidentata</taxon>
        <taxon>Episquamata</taxon>
        <taxon>Toxicofera</taxon>
        <taxon>Iguania</taxon>
        <taxon>Acrodonta</taxon>
        <taxon>Agamidae</taxon>
        <taxon>Agaminae</taxon>
        <taxon>Phrynocephalus</taxon>
    </lineage>
</organism>
<dbReference type="PROSITE" id="PS50067">
    <property type="entry name" value="KINESIN_MOTOR_2"/>
    <property type="match status" value="1"/>
</dbReference>
<keyword evidence="4" id="KW-0963">Cytoplasm</keyword>
<dbReference type="CDD" id="cd06752">
    <property type="entry name" value="PDZ_PDZD11-like"/>
    <property type="match status" value="1"/>
</dbReference>
<dbReference type="AlphaFoldDB" id="A0A9Q0XH75"/>
<dbReference type="InterPro" id="IPR027640">
    <property type="entry name" value="Kinesin-like_fam"/>
</dbReference>
<dbReference type="GO" id="GO:0046931">
    <property type="term" value="P:pore complex assembly"/>
    <property type="evidence" value="ECO:0007669"/>
    <property type="project" value="UniProtKB-ARBA"/>
</dbReference>
<comment type="cofactor">
    <cofactor evidence="16">
        <name>[2Fe-2S] cluster</name>
        <dbReference type="ChEBI" id="CHEBI:190135"/>
    </cofactor>
</comment>
<feature type="coiled-coil region" evidence="19">
    <location>
        <begin position="686"/>
        <end position="761"/>
    </location>
</feature>
<keyword evidence="13 18" id="KW-0505">Motor protein</keyword>
<evidence type="ECO:0000256" key="17">
    <source>
        <dbReference type="ARBA" id="ARBA00039345"/>
    </source>
</evidence>
<keyword evidence="9" id="KW-0408">Iron</keyword>